<dbReference type="GeneID" id="8618265"/>
<dbReference type="InParanoid" id="Q55A90"/>
<feature type="signal peptide" evidence="1">
    <location>
        <begin position="1"/>
        <end position="23"/>
    </location>
</feature>
<dbReference type="PANTHER" id="PTHR31137">
    <property type="entry name" value="PROTEIN PSIB-RELATED-RELATED"/>
    <property type="match status" value="1"/>
</dbReference>
<accession>Q55A90</accession>
<keyword evidence="1" id="KW-0732">Signal</keyword>
<dbReference type="InterPro" id="IPR051154">
    <property type="entry name" value="Prespore-cell_inducing_factor"/>
</dbReference>
<dbReference type="KEGG" id="ddi:DDB_G0272042"/>
<proteinExistence type="predicted"/>
<dbReference type="PaxDb" id="44689-DDB0203669"/>
<gene>
    <name evidence="2" type="ORF">DDB_G0272042</name>
</gene>
<dbReference type="GO" id="GO:0005576">
    <property type="term" value="C:extracellular region"/>
    <property type="evidence" value="ECO:0000318"/>
    <property type="project" value="GO_Central"/>
</dbReference>
<evidence type="ECO:0000313" key="2">
    <source>
        <dbReference type="EMBL" id="EAL71455.1"/>
    </source>
</evidence>
<dbReference type="PANTHER" id="PTHR31137:SF4">
    <property type="entry name" value="PA14 DOMAIN-CONTAINING PROTEIN"/>
    <property type="match status" value="1"/>
</dbReference>
<organism evidence="2 3">
    <name type="scientific">Dictyostelium discoideum</name>
    <name type="common">Social amoeba</name>
    <dbReference type="NCBI Taxonomy" id="44689"/>
    <lineage>
        <taxon>Eukaryota</taxon>
        <taxon>Amoebozoa</taxon>
        <taxon>Evosea</taxon>
        <taxon>Eumycetozoa</taxon>
        <taxon>Dictyostelia</taxon>
        <taxon>Dictyosteliales</taxon>
        <taxon>Dictyosteliaceae</taxon>
        <taxon>Dictyostelium</taxon>
    </lineage>
</organism>
<dbReference type="AlphaFoldDB" id="Q55A90"/>
<dbReference type="VEuPathDB" id="AmoebaDB:DDB_G0272042"/>
<comment type="caution">
    <text evidence="2">The sequence shown here is derived from an EMBL/GenBank/DDBJ whole genome shotgun (WGS) entry which is preliminary data.</text>
</comment>
<evidence type="ECO:0000313" key="3">
    <source>
        <dbReference type="Proteomes" id="UP000002195"/>
    </source>
</evidence>
<dbReference type="Proteomes" id="UP000002195">
    <property type="component" value="Unassembled WGS sequence"/>
</dbReference>
<evidence type="ECO:0008006" key="4">
    <source>
        <dbReference type="Google" id="ProtNLM"/>
    </source>
</evidence>
<dbReference type="dictyBase" id="DDB_G0272042"/>
<sequence length="388" mass="43404">MAFLIHSFLCIFLISYISISVNGQILTWFDVNNNPDFDMDEVQDNTFSMDYLLAKSQFTPDGLSMTYSYGNSPTYDEITEKILLVHNESTFNGWTYAEEGSKTTTSGFKYFDFTKHYYNDKFFPVDSLGFGNNGLDHNYKWCARLHFVSFFPPDNPPMNFYASHSDDLFIFIDGVSVYSYIGITDKSEISLDFKKIGYPPSQMFETEIINCNRKFRPDYHLLEFKTDFPLQCHHLENGTCYEVEPPSRLSSPVTTIASTATTIVSTITEIPIETTTTTTITTSSTVSGGSGSTIGGSTVTTSATIGVTTSISGSDSPIIYDPCSIFKCGHGKRCYNIDDSPICIKTDCLSCEDLDCPSQGLKCISFKVNRHKNITCRDCCQYIPTCST</sequence>
<name>Q55A90_DICDI</name>
<dbReference type="HOGENOM" id="CLU_712551_0_0_1"/>
<dbReference type="RefSeq" id="XP_645376.1">
    <property type="nucleotide sequence ID" value="XM_640284.1"/>
</dbReference>
<evidence type="ECO:0000256" key="1">
    <source>
        <dbReference type="SAM" id="SignalP"/>
    </source>
</evidence>
<feature type="chain" id="PRO_5004250158" description="PA14 domain-containing protein" evidence="1">
    <location>
        <begin position="24"/>
        <end position="388"/>
    </location>
</feature>
<dbReference type="EMBL" id="AAFI02000007">
    <property type="protein sequence ID" value="EAL71455.1"/>
    <property type="molecule type" value="Genomic_DNA"/>
</dbReference>
<protein>
    <recommendedName>
        <fullName evidence="4">PA14 domain-containing protein</fullName>
    </recommendedName>
</protein>
<reference evidence="2 3" key="1">
    <citation type="journal article" date="2005" name="Nature">
        <title>The genome of the social amoeba Dictyostelium discoideum.</title>
        <authorList>
            <consortium name="The Dictyostelium discoideum Sequencing Consortium"/>
            <person name="Eichinger L."/>
            <person name="Pachebat J.A."/>
            <person name="Glockner G."/>
            <person name="Rajandream M.A."/>
            <person name="Sucgang R."/>
            <person name="Berriman M."/>
            <person name="Song J."/>
            <person name="Olsen R."/>
            <person name="Szafranski K."/>
            <person name="Xu Q."/>
            <person name="Tunggal B."/>
            <person name="Kummerfeld S."/>
            <person name="Madera M."/>
            <person name="Konfortov B.A."/>
            <person name="Rivero F."/>
            <person name="Bankier A.T."/>
            <person name="Lehmann R."/>
            <person name="Hamlin N."/>
            <person name="Davies R."/>
            <person name="Gaudet P."/>
            <person name="Fey P."/>
            <person name="Pilcher K."/>
            <person name="Chen G."/>
            <person name="Saunders D."/>
            <person name="Sodergren E."/>
            <person name="Davis P."/>
            <person name="Kerhornou A."/>
            <person name="Nie X."/>
            <person name="Hall N."/>
            <person name="Anjard C."/>
            <person name="Hemphill L."/>
            <person name="Bason N."/>
            <person name="Farbrother P."/>
            <person name="Desany B."/>
            <person name="Just E."/>
            <person name="Morio T."/>
            <person name="Rost R."/>
            <person name="Churcher C."/>
            <person name="Cooper J."/>
            <person name="Haydock S."/>
            <person name="van Driessche N."/>
            <person name="Cronin A."/>
            <person name="Goodhead I."/>
            <person name="Muzny D."/>
            <person name="Mourier T."/>
            <person name="Pain A."/>
            <person name="Lu M."/>
            <person name="Harper D."/>
            <person name="Lindsay R."/>
            <person name="Hauser H."/>
            <person name="James K."/>
            <person name="Quiles M."/>
            <person name="Madan Babu M."/>
            <person name="Saito T."/>
            <person name="Buchrieser C."/>
            <person name="Wardroper A."/>
            <person name="Felder M."/>
            <person name="Thangavelu M."/>
            <person name="Johnson D."/>
            <person name="Knights A."/>
            <person name="Loulseged H."/>
            <person name="Mungall K."/>
            <person name="Oliver K."/>
            <person name="Price C."/>
            <person name="Quail M.A."/>
            <person name="Urushihara H."/>
            <person name="Hernandez J."/>
            <person name="Rabbinowitsch E."/>
            <person name="Steffen D."/>
            <person name="Sanders M."/>
            <person name="Ma J."/>
            <person name="Kohara Y."/>
            <person name="Sharp S."/>
            <person name="Simmonds M."/>
            <person name="Spiegler S."/>
            <person name="Tivey A."/>
            <person name="Sugano S."/>
            <person name="White B."/>
            <person name="Walker D."/>
            <person name="Woodward J."/>
            <person name="Winckler T."/>
            <person name="Tanaka Y."/>
            <person name="Shaulsky G."/>
            <person name="Schleicher M."/>
            <person name="Weinstock G."/>
            <person name="Rosenthal A."/>
            <person name="Cox E.C."/>
            <person name="Chisholm R.L."/>
            <person name="Gibbs R."/>
            <person name="Loomis W.F."/>
            <person name="Platzer M."/>
            <person name="Kay R.R."/>
            <person name="Williams J."/>
            <person name="Dear P.H."/>
            <person name="Noegel A.A."/>
            <person name="Barrell B."/>
            <person name="Kuspa A."/>
        </authorList>
    </citation>
    <scope>NUCLEOTIDE SEQUENCE [LARGE SCALE GENOMIC DNA]</scope>
    <source>
        <strain evidence="2 3">AX4</strain>
    </source>
</reference>
<dbReference type="STRING" id="44689.Q55A90"/>
<dbReference type="FunCoup" id="Q55A90">
    <property type="interactions" value="28"/>
</dbReference>
<keyword evidence="3" id="KW-1185">Reference proteome</keyword>